<dbReference type="Proteomes" id="UP000478052">
    <property type="component" value="Unassembled WGS sequence"/>
</dbReference>
<organism evidence="1 2">
    <name type="scientific">Aphis craccivora</name>
    <name type="common">Cowpea aphid</name>
    <dbReference type="NCBI Taxonomy" id="307492"/>
    <lineage>
        <taxon>Eukaryota</taxon>
        <taxon>Metazoa</taxon>
        <taxon>Ecdysozoa</taxon>
        <taxon>Arthropoda</taxon>
        <taxon>Hexapoda</taxon>
        <taxon>Insecta</taxon>
        <taxon>Pterygota</taxon>
        <taxon>Neoptera</taxon>
        <taxon>Paraneoptera</taxon>
        <taxon>Hemiptera</taxon>
        <taxon>Sternorrhyncha</taxon>
        <taxon>Aphidomorpha</taxon>
        <taxon>Aphidoidea</taxon>
        <taxon>Aphididae</taxon>
        <taxon>Aphidini</taxon>
        <taxon>Aphis</taxon>
        <taxon>Aphis</taxon>
    </lineage>
</organism>
<reference evidence="1 2" key="1">
    <citation type="submission" date="2019-08" db="EMBL/GenBank/DDBJ databases">
        <title>Whole genome of Aphis craccivora.</title>
        <authorList>
            <person name="Voronova N.V."/>
            <person name="Shulinski R.S."/>
            <person name="Bandarenka Y.V."/>
            <person name="Zhorov D.G."/>
            <person name="Warner D."/>
        </authorList>
    </citation>
    <scope>NUCLEOTIDE SEQUENCE [LARGE SCALE GENOMIC DNA]</scope>
    <source>
        <strain evidence="1">180601</strain>
        <tissue evidence="1">Whole Body</tissue>
    </source>
</reference>
<dbReference type="EMBL" id="VUJU01003875">
    <property type="protein sequence ID" value="KAF0756370.1"/>
    <property type="molecule type" value="Genomic_DNA"/>
</dbReference>
<evidence type="ECO:0000313" key="1">
    <source>
        <dbReference type="EMBL" id="KAF0756370.1"/>
    </source>
</evidence>
<evidence type="ECO:0000313" key="2">
    <source>
        <dbReference type="Proteomes" id="UP000478052"/>
    </source>
</evidence>
<accession>A0A6G0YIH7</accession>
<keyword evidence="2" id="KW-1185">Reference proteome</keyword>
<proteinExistence type="predicted"/>
<dbReference type="OrthoDB" id="5837785at2759"/>
<keyword evidence="1" id="KW-0675">Receptor</keyword>
<name>A0A6G0YIH7_APHCR</name>
<comment type="caution">
    <text evidence="1">The sequence shown here is derived from an EMBL/GenBank/DDBJ whole genome shotgun (WGS) entry which is preliminary data.</text>
</comment>
<gene>
    <name evidence="1" type="ORF">FWK35_00035765</name>
</gene>
<protein>
    <submittedName>
        <fullName evidence="1">Ecdysone receptor-like isoform X1</fullName>
    </submittedName>
</protein>
<dbReference type="AlphaFoldDB" id="A0A6G0YIH7"/>
<sequence length="170" mass="16724">MMDQKCDGGGGGVAAATAGVGGGGVGGLMSYNRGRGGTEVIIKPRSPVVVQVATGGGYHGLPTASDAVIVRSPPGGHLPGPQQQAPPSRNGCSTLFSDIAGVKRLRPDDWLAVNSPPASSPGTSHISYTVISNGGGGGGGSGGYSTSPMSTNSYDPYSPMSGKIDNAPII</sequence>